<dbReference type="SUPFAM" id="SSF51735">
    <property type="entry name" value="NAD(P)-binding Rossmann-fold domains"/>
    <property type="match status" value="1"/>
</dbReference>
<dbReference type="GO" id="GO:0005737">
    <property type="term" value="C:cytoplasm"/>
    <property type="evidence" value="ECO:0007669"/>
    <property type="project" value="UniProtKB-SubCell"/>
</dbReference>
<comment type="function">
    <text evidence="5 6">Catalyzes the reduction of 1-pyrroline-5-carboxylate (PCA) to L-proline.</text>
</comment>
<dbReference type="EC" id="1.5.1.2" evidence="6 7"/>
<dbReference type="PIRSF" id="PIRSF000193">
    <property type="entry name" value="Pyrrol-5-carb_rd"/>
    <property type="match status" value="1"/>
</dbReference>
<comment type="catalytic activity">
    <reaction evidence="6">
        <text>L-proline + NAD(+) = (S)-1-pyrroline-5-carboxylate + NADH + 2 H(+)</text>
        <dbReference type="Rhea" id="RHEA:14105"/>
        <dbReference type="ChEBI" id="CHEBI:15378"/>
        <dbReference type="ChEBI" id="CHEBI:17388"/>
        <dbReference type="ChEBI" id="CHEBI:57540"/>
        <dbReference type="ChEBI" id="CHEBI:57945"/>
        <dbReference type="ChEBI" id="CHEBI:60039"/>
        <dbReference type="EC" id="1.5.1.2"/>
    </reaction>
</comment>
<dbReference type="Pfam" id="PF03807">
    <property type="entry name" value="F420_oxidored"/>
    <property type="match status" value="1"/>
</dbReference>
<comment type="catalytic activity">
    <reaction evidence="6">
        <text>L-proline + NADP(+) = (S)-1-pyrroline-5-carboxylate + NADPH + 2 H(+)</text>
        <dbReference type="Rhea" id="RHEA:14109"/>
        <dbReference type="ChEBI" id="CHEBI:15378"/>
        <dbReference type="ChEBI" id="CHEBI:17388"/>
        <dbReference type="ChEBI" id="CHEBI:57783"/>
        <dbReference type="ChEBI" id="CHEBI:58349"/>
        <dbReference type="ChEBI" id="CHEBI:60039"/>
        <dbReference type="EC" id="1.5.1.2"/>
    </reaction>
</comment>
<feature type="domain" description="Pyrroline-5-carboxylate reductase dimerisation" evidence="10">
    <location>
        <begin position="166"/>
        <end position="264"/>
    </location>
</feature>
<comment type="similarity">
    <text evidence="1 6">Belongs to the pyrroline-5-carboxylate reductase family.</text>
</comment>
<dbReference type="InterPro" id="IPR029036">
    <property type="entry name" value="P5CR_dimer"/>
</dbReference>
<dbReference type="SUPFAM" id="SSF48179">
    <property type="entry name" value="6-phosphogluconate dehydrogenase C-terminal domain-like"/>
    <property type="match status" value="1"/>
</dbReference>
<evidence type="ECO:0000313" key="12">
    <source>
        <dbReference type="Proteomes" id="UP000184245"/>
    </source>
</evidence>
<dbReference type="Proteomes" id="UP000184245">
    <property type="component" value="Unassembled WGS sequence"/>
</dbReference>
<dbReference type="InterPro" id="IPR036291">
    <property type="entry name" value="NAD(P)-bd_dom_sf"/>
</dbReference>
<evidence type="ECO:0000256" key="5">
    <source>
        <dbReference type="ARBA" id="ARBA00058118"/>
    </source>
</evidence>
<keyword evidence="6" id="KW-0028">Amino-acid biosynthesis</keyword>
<keyword evidence="3 6" id="KW-0521">NADP</keyword>
<accession>A0A1M4T8K8</accession>
<evidence type="ECO:0000256" key="1">
    <source>
        <dbReference type="ARBA" id="ARBA00005525"/>
    </source>
</evidence>
<dbReference type="HAMAP" id="MF_01925">
    <property type="entry name" value="P5C_reductase"/>
    <property type="match status" value="1"/>
</dbReference>
<keyword evidence="4 6" id="KW-0560">Oxidoreductase</keyword>
<evidence type="ECO:0000256" key="6">
    <source>
        <dbReference type="HAMAP-Rule" id="MF_01925"/>
    </source>
</evidence>
<evidence type="ECO:0000256" key="4">
    <source>
        <dbReference type="ARBA" id="ARBA00023002"/>
    </source>
</evidence>
<dbReference type="EMBL" id="FQVI01000001">
    <property type="protein sequence ID" value="SHE40577.1"/>
    <property type="molecule type" value="Genomic_DNA"/>
</dbReference>
<dbReference type="Pfam" id="PF14748">
    <property type="entry name" value="P5CR_dimer"/>
    <property type="match status" value="1"/>
</dbReference>
<sequence length="268" mass="28647">MNEYQDITIGFLGYGNMAQAIAQGLLYKEVLKPEQIYACAKNWDKLCRNTQDQGMHACRDARETVSRSQIVVIAVKPYMVKEVMEPVRDLLQDKIILSVADGYPFDALEELLPGTHHISSIPNTPVAVGEGIFICEEQHSLTEDEFSLLTGLLSRISLVQVLDSAHVSAAGTISGCGPAFASMFLEALGDAGVTHGLSRQMAYALASQMIAGTGKLHLMSGKHPGAMKDSVCSPGGTTIVGVAALERGGLRAAVLDAVDAVECKKNKK</sequence>
<dbReference type="Gene3D" id="3.40.50.720">
    <property type="entry name" value="NAD(P)-binding Rossmann-like Domain"/>
    <property type="match status" value="1"/>
</dbReference>
<dbReference type="InterPro" id="IPR028939">
    <property type="entry name" value="P5C_Rdtase_cat_N"/>
</dbReference>
<dbReference type="GO" id="GO:0055129">
    <property type="term" value="P:L-proline biosynthetic process"/>
    <property type="evidence" value="ECO:0007669"/>
    <property type="project" value="UniProtKB-UniRule"/>
</dbReference>
<dbReference type="GO" id="GO:0004735">
    <property type="term" value="F:pyrroline-5-carboxylate reductase activity"/>
    <property type="evidence" value="ECO:0007669"/>
    <property type="project" value="UniProtKB-UniRule"/>
</dbReference>
<dbReference type="InterPro" id="IPR008927">
    <property type="entry name" value="6-PGluconate_DH-like_C_sf"/>
</dbReference>
<evidence type="ECO:0000259" key="9">
    <source>
        <dbReference type="Pfam" id="PF03807"/>
    </source>
</evidence>
<dbReference type="PANTHER" id="PTHR11645:SF0">
    <property type="entry name" value="PYRROLINE-5-CARBOXYLATE REDUCTASE 3"/>
    <property type="match status" value="1"/>
</dbReference>
<evidence type="ECO:0000256" key="2">
    <source>
        <dbReference type="ARBA" id="ARBA00022650"/>
    </source>
</evidence>
<keyword evidence="2 6" id="KW-0641">Proline biosynthesis</keyword>
<name>A0A1M4T8K8_9CLOT</name>
<evidence type="ECO:0000313" key="11">
    <source>
        <dbReference type="EMBL" id="SHE40577.1"/>
    </source>
</evidence>
<dbReference type="FunFam" id="1.10.3730.10:FF:000001">
    <property type="entry name" value="Pyrroline-5-carboxylate reductase"/>
    <property type="match status" value="1"/>
</dbReference>
<evidence type="ECO:0000256" key="7">
    <source>
        <dbReference type="NCBIfam" id="TIGR00112"/>
    </source>
</evidence>
<feature type="binding site" evidence="8">
    <location>
        <begin position="12"/>
        <end position="17"/>
    </location>
    <ligand>
        <name>NADP(+)</name>
        <dbReference type="ChEBI" id="CHEBI:58349"/>
    </ligand>
</feature>
<dbReference type="OrthoDB" id="9805754at2"/>
<evidence type="ECO:0000256" key="3">
    <source>
        <dbReference type="ARBA" id="ARBA00022857"/>
    </source>
</evidence>
<evidence type="ECO:0000259" key="10">
    <source>
        <dbReference type="Pfam" id="PF14748"/>
    </source>
</evidence>
<feature type="domain" description="Pyrroline-5-carboxylate reductase catalytic N-terminal" evidence="9">
    <location>
        <begin position="8"/>
        <end position="101"/>
    </location>
</feature>
<feature type="binding site" evidence="8">
    <location>
        <begin position="74"/>
        <end position="77"/>
    </location>
    <ligand>
        <name>NADP(+)</name>
        <dbReference type="ChEBI" id="CHEBI:58349"/>
    </ligand>
</feature>
<organism evidence="11 12">
    <name type="scientific">Lactonifactor longoviformis DSM 17459</name>
    <dbReference type="NCBI Taxonomy" id="1122155"/>
    <lineage>
        <taxon>Bacteria</taxon>
        <taxon>Bacillati</taxon>
        <taxon>Bacillota</taxon>
        <taxon>Clostridia</taxon>
        <taxon>Eubacteriales</taxon>
        <taxon>Clostridiaceae</taxon>
        <taxon>Lactonifactor</taxon>
    </lineage>
</organism>
<dbReference type="PANTHER" id="PTHR11645">
    <property type="entry name" value="PYRROLINE-5-CARBOXYLATE REDUCTASE"/>
    <property type="match status" value="1"/>
</dbReference>
<dbReference type="RefSeq" id="WP_072848642.1">
    <property type="nucleotide sequence ID" value="NZ_FQVI01000001.1"/>
</dbReference>
<dbReference type="InterPro" id="IPR000304">
    <property type="entry name" value="Pyrroline-COOH_reductase"/>
</dbReference>
<comment type="pathway">
    <text evidence="6">Amino-acid biosynthesis; L-proline biosynthesis; L-proline from L-glutamate 5-semialdehyde: step 1/1.</text>
</comment>
<proteinExistence type="inferred from homology"/>
<dbReference type="AlphaFoldDB" id="A0A1M4T8K8"/>
<dbReference type="NCBIfam" id="TIGR00112">
    <property type="entry name" value="proC"/>
    <property type="match status" value="1"/>
</dbReference>
<comment type="subcellular location">
    <subcellularLocation>
        <location evidence="6">Cytoplasm</location>
    </subcellularLocation>
</comment>
<gene>
    <name evidence="6" type="primary">proC</name>
    <name evidence="11" type="ORF">SAMN02745158_00469</name>
</gene>
<protein>
    <recommendedName>
        <fullName evidence="6 7">Pyrroline-5-carboxylate reductase</fullName>
        <shortName evidence="6">P5C reductase</shortName>
        <shortName evidence="6">P5CR</shortName>
        <ecNumber evidence="6 7">1.5.1.2</ecNumber>
    </recommendedName>
    <alternativeName>
        <fullName evidence="6">PCA reductase</fullName>
    </alternativeName>
</protein>
<evidence type="ECO:0000256" key="8">
    <source>
        <dbReference type="PIRSR" id="PIRSR000193-1"/>
    </source>
</evidence>
<keyword evidence="6" id="KW-0963">Cytoplasm</keyword>
<dbReference type="Gene3D" id="1.10.3730.10">
    <property type="entry name" value="ProC C-terminal domain-like"/>
    <property type="match status" value="1"/>
</dbReference>
<reference evidence="11 12" key="1">
    <citation type="submission" date="2016-11" db="EMBL/GenBank/DDBJ databases">
        <authorList>
            <person name="Jaros S."/>
            <person name="Januszkiewicz K."/>
            <person name="Wedrychowicz H."/>
        </authorList>
    </citation>
    <scope>NUCLEOTIDE SEQUENCE [LARGE SCALE GENOMIC DNA]</scope>
    <source>
        <strain evidence="11 12">DSM 17459</strain>
    </source>
</reference>
<keyword evidence="12" id="KW-1185">Reference proteome</keyword>
<dbReference type="STRING" id="1122155.SAMN02745158_00469"/>
<dbReference type="UniPathway" id="UPA00098">
    <property type="reaction ID" value="UER00361"/>
</dbReference>